<dbReference type="EMBL" id="MCFA01000006">
    <property type="protein sequence ID" value="ORY18526.1"/>
    <property type="molecule type" value="Genomic_DNA"/>
</dbReference>
<protein>
    <submittedName>
        <fullName evidence="2">Uncharacterized protein</fullName>
    </submittedName>
</protein>
<gene>
    <name evidence="2" type="ORF">BCR34DRAFT_320182</name>
</gene>
<reference evidence="2 3" key="1">
    <citation type="submission" date="2016-07" db="EMBL/GenBank/DDBJ databases">
        <title>Pervasive Adenine N6-methylation of Active Genes in Fungi.</title>
        <authorList>
            <consortium name="DOE Joint Genome Institute"/>
            <person name="Mondo S.J."/>
            <person name="Dannebaum R.O."/>
            <person name="Kuo R.C."/>
            <person name="Labutti K."/>
            <person name="Haridas S."/>
            <person name="Kuo A."/>
            <person name="Salamov A."/>
            <person name="Ahrendt S.R."/>
            <person name="Lipzen A."/>
            <person name="Sullivan W."/>
            <person name="Andreopoulos W.B."/>
            <person name="Clum A."/>
            <person name="Lindquist E."/>
            <person name="Daum C."/>
            <person name="Ramamoorthy G.K."/>
            <person name="Gryganskyi A."/>
            <person name="Culley D."/>
            <person name="Magnuson J.K."/>
            <person name="James T.Y."/>
            <person name="O'Malley M.A."/>
            <person name="Stajich J.E."/>
            <person name="Spatafora J.W."/>
            <person name="Visel A."/>
            <person name="Grigoriev I.V."/>
        </authorList>
    </citation>
    <scope>NUCLEOTIDE SEQUENCE [LARGE SCALE GENOMIC DNA]</scope>
    <source>
        <strain evidence="2 3">CBS 115471</strain>
    </source>
</reference>
<dbReference type="OrthoDB" id="5421765at2759"/>
<organism evidence="2 3">
    <name type="scientific">Clohesyomyces aquaticus</name>
    <dbReference type="NCBI Taxonomy" id="1231657"/>
    <lineage>
        <taxon>Eukaryota</taxon>
        <taxon>Fungi</taxon>
        <taxon>Dikarya</taxon>
        <taxon>Ascomycota</taxon>
        <taxon>Pezizomycotina</taxon>
        <taxon>Dothideomycetes</taxon>
        <taxon>Pleosporomycetidae</taxon>
        <taxon>Pleosporales</taxon>
        <taxon>Lindgomycetaceae</taxon>
        <taxon>Clohesyomyces</taxon>
    </lineage>
</organism>
<evidence type="ECO:0000313" key="3">
    <source>
        <dbReference type="Proteomes" id="UP000193144"/>
    </source>
</evidence>
<evidence type="ECO:0000256" key="1">
    <source>
        <dbReference type="SAM" id="MobiDB-lite"/>
    </source>
</evidence>
<proteinExistence type="predicted"/>
<accession>A0A1Y2A7K0</accession>
<feature type="region of interest" description="Disordered" evidence="1">
    <location>
        <begin position="26"/>
        <end position="63"/>
    </location>
</feature>
<comment type="caution">
    <text evidence="2">The sequence shown here is derived from an EMBL/GenBank/DDBJ whole genome shotgun (WGS) entry which is preliminary data.</text>
</comment>
<name>A0A1Y2A7K0_9PLEO</name>
<keyword evidence="3" id="KW-1185">Reference proteome</keyword>
<dbReference type="Proteomes" id="UP000193144">
    <property type="component" value="Unassembled WGS sequence"/>
</dbReference>
<dbReference type="AlphaFoldDB" id="A0A1Y2A7K0"/>
<evidence type="ECO:0000313" key="2">
    <source>
        <dbReference type="EMBL" id="ORY18526.1"/>
    </source>
</evidence>
<sequence length="355" mass="39501">MPPPAPGHDQTTTPLVPSCIFRHKLKLKRPSSEPKSPNSIHPTPKPTPSPQSDLPPLSPSLPCPHGIHKPLPDHVIEQDFASLYQAIVNHVLRYYSTKTGRKGVSQYSLEHATVGMRISWIHLMSLLGDEKTRHAALALCIAFTILSRSLLLKLGLSNNPGSTFLPPEIVECFQSFSTGLMAVMDGSHGHGQVHFGLLSRWKIISATLMHATYVRDAFSPFDSRTINIERALKDLDPLLHTYALFSHGDDNARLADLRDVLRSGAKFAFTLFSQPCFWEWDWASEAPSRNEAKAIPQSFCSKIALKRSSSTTSLNASDLVLWPSLRRVVDRDGHHIDPDSPDSVLSKKKYLHDFP</sequence>